<proteinExistence type="predicted"/>
<evidence type="ECO:0000256" key="1">
    <source>
        <dbReference type="SAM" id="MobiDB-lite"/>
    </source>
</evidence>
<evidence type="ECO:0000313" key="4">
    <source>
        <dbReference type="Proteomes" id="UP000585474"/>
    </source>
</evidence>
<dbReference type="InterPro" id="IPR020864">
    <property type="entry name" value="MACPF"/>
</dbReference>
<dbReference type="GO" id="GO:2000031">
    <property type="term" value="P:regulation of salicylic acid mediated signaling pathway"/>
    <property type="evidence" value="ECO:0007669"/>
    <property type="project" value="InterPro"/>
</dbReference>
<feature type="region of interest" description="Disordered" evidence="1">
    <location>
        <begin position="450"/>
        <end position="479"/>
    </location>
</feature>
<dbReference type="Proteomes" id="UP000585474">
    <property type="component" value="Unassembled WGS sequence"/>
</dbReference>
<dbReference type="GO" id="GO:0009626">
    <property type="term" value="P:plant-type hypersensitive response"/>
    <property type="evidence" value="ECO:0007669"/>
    <property type="project" value="TreeGrafter"/>
</dbReference>
<gene>
    <name evidence="3" type="ORF">Acr_02g0006860</name>
</gene>
<dbReference type="PANTHER" id="PTHR33199:SF15">
    <property type="entry name" value="MACPF DOMAIN-CONTAINING PROTEIN CAD1-LIKE"/>
    <property type="match status" value="1"/>
</dbReference>
<dbReference type="Pfam" id="PF01823">
    <property type="entry name" value="MACPF"/>
    <property type="match status" value="1"/>
</dbReference>
<dbReference type="GO" id="GO:0005886">
    <property type="term" value="C:plasma membrane"/>
    <property type="evidence" value="ECO:0007669"/>
    <property type="project" value="TreeGrafter"/>
</dbReference>
<name>A0A7J0E8E5_9ERIC</name>
<organism evidence="3 4">
    <name type="scientific">Actinidia rufa</name>
    <dbReference type="NCBI Taxonomy" id="165716"/>
    <lineage>
        <taxon>Eukaryota</taxon>
        <taxon>Viridiplantae</taxon>
        <taxon>Streptophyta</taxon>
        <taxon>Embryophyta</taxon>
        <taxon>Tracheophyta</taxon>
        <taxon>Spermatophyta</taxon>
        <taxon>Magnoliopsida</taxon>
        <taxon>eudicotyledons</taxon>
        <taxon>Gunneridae</taxon>
        <taxon>Pentapetalae</taxon>
        <taxon>asterids</taxon>
        <taxon>Ericales</taxon>
        <taxon>Actinidiaceae</taxon>
        <taxon>Actinidia</taxon>
    </lineage>
</organism>
<feature type="compositionally biased region" description="Low complexity" evidence="1">
    <location>
        <begin position="465"/>
        <end position="477"/>
    </location>
</feature>
<feature type="domain" description="MACPF" evidence="2">
    <location>
        <begin position="204"/>
        <end position="265"/>
    </location>
</feature>
<evidence type="ECO:0000259" key="2">
    <source>
        <dbReference type="Pfam" id="PF01823"/>
    </source>
</evidence>
<dbReference type="EMBL" id="BJWL01000002">
    <property type="protein sequence ID" value="GFY82446.1"/>
    <property type="molecule type" value="Genomic_DNA"/>
</dbReference>
<keyword evidence="4" id="KW-1185">Reference proteome</keyword>
<reference evidence="3 4" key="1">
    <citation type="submission" date="2019-07" db="EMBL/GenBank/DDBJ databases">
        <title>De Novo Assembly of kiwifruit Actinidia rufa.</title>
        <authorList>
            <person name="Sugita-Konishi S."/>
            <person name="Sato K."/>
            <person name="Mori E."/>
            <person name="Abe Y."/>
            <person name="Kisaki G."/>
            <person name="Hamano K."/>
            <person name="Suezawa K."/>
            <person name="Otani M."/>
            <person name="Fukuda T."/>
            <person name="Manabe T."/>
            <person name="Gomi K."/>
            <person name="Tabuchi M."/>
            <person name="Akimitsu K."/>
            <person name="Kataoka I."/>
        </authorList>
    </citation>
    <scope>NUCLEOTIDE SEQUENCE [LARGE SCALE GENOMIC DNA]</scope>
    <source>
        <strain evidence="4">cv. Fuchu</strain>
    </source>
</reference>
<dbReference type="AlphaFoldDB" id="A0A7J0E8E5"/>
<accession>A0A7J0E8E5</accession>
<protein>
    <submittedName>
        <fullName evidence="3">MAC/Perforin domain-containing protein</fullName>
    </submittedName>
</protein>
<dbReference type="OrthoDB" id="6150863at2759"/>
<dbReference type="InterPro" id="IPR044663">
    <property type="entry name" value="CAD1/NSL1-like"/>
</dbReference>
<evidence type="ECO:0000313" key="3">
    <source>
        <dbReference type="EMBL" id="GFY82446.1"/>
    </source>
</evidence>
<dbReference type="PANTHER" id="PTHR33199">
    <property type="entry name" value="MACPF DOMAIN-CONTAINING PROTEIN CAD1"/>
    <property type="match status" value="1"/>
</dbReference>
<comment type="caution">
    <text evidence="3">The sequence shown here is derived from an EMBL/GenBank/DDBJ whole genome shotgun (WGS) entry which is preliminary data.</text>
</comment>
<sequence>MDENTAALHTAINSVQALGRGFDVNFDTRLLYCKGVGGSRVVEIDEEYTRDLRLYDSLVVPNVSRDIDNSHERVTRDSSGVCSFREMAEYFNKKAGLSGDVPLGSFNAAFSYTGSNHVDAAATKTLSTDGFFIPLATVQLIKYPLVLLENVKRAVPTSWDPPSLARILEIIGSPAPKILQVQGVVNSQGIYPQPTSAPYLTGNGKEDVTVIFRRRGGDDLEQNHTQWASTVRSSPDVIEMSFFPITLLLEGMPGKEHLTRAIDLYIEYKPQIEELRYFLEFQIPRIWAPVQDKLPGHQRKEPVCPSLQFSMMGQKLYISQEQVSVGRKPVTGMRLCLEGSKQNRLGIHLQHLMSLPKILQPYWDTHVAIGPPKWQGPEEQDSRWFEPVKWKKFSHVSTAPIESPSTFIGDLSGMHIVTGAQLGVWDFGSRNVLYMKLLYSRLPSCTTRRSLWDHSPNDKSGNVVSTGNNTGDSSSGSKENIMSNKLEKFVDMSEMTKGPQDHPGHWLVTGAKLGVEKGKIVLRVKYSLLNY</sequence>